<evidence type="ECO:0000313" key="8">
    <source>
        <dbReference type="EMBL" id="GLC30200.1"/>
    </source>
</evidence>
<dbReference type="PANTHER" id="PTHR43133:SF8">
    <property type="entry name" value="RNA POLYMERASE SIGMA FACTOR HI_1459-RELATED"/>
    <property type="match status" value="1"/>
</dbReference>
<protein>
    <submittedName>
        <fullName evidence="8">DNA-directed RNA polymerase sigma-70 factor</fullName>
    </submittedName>
</protein>
<dbReference type="Pfam" id="PF04542">
    <property type="entry name" value="Sigma70_r2"/>
    <property type="match status" value="1"/>
</dbReference>
<dbReference type="InterPro" id="IPR014284">
    <property type="entry name" value="RNA_pol_sigma-70_dom"/>
</dbReference>
<dbReference type="InterPro" id="IPR000943">
    <property type="entry name" value="RNA_pol_sigma70"/>
</dbReference>
<dbReference type="CDD" id="cd06171">
    <property type="entry name" value="Sigma70_r4"/>
    <property type="match status" value="1"/>
</dbReference>
<dbReference type="InterPro" id="IPR039425">
    <property type="entry name" value="RNA_pol_sigma-70-like"/>
</dbReference>
<evidence type="ECO:0000256" key="2">
    <source>
        <dbReference type="ARBA" id="ARBA00023015"/>
    </source>
</evidence>
<name>A0ABQ5N4Z5_9CLOT</name>
<dbReference type="Proteomes" id="UP001208567">
    <property type="component" value="Unassembled WGS sequence"/>
</dbReference>
<dbReference type="Gene3D" id="1.10.10.10">
    <property type="entry name" value="Winged helix-like DNA-binding domain superfamily/Winged helix DNA-binding domain"/>
    <property type="match status" value="1"/>
</dbReference>
<sequence length="184" mass="21512">MKISEDNLVVELKKRNPKALDFIVDNYGGLIKAIVKKTLYKFEGSGCVDECMNDVFLAVWDNIDKFYKENSFKSWVAAIAKYKSIDYQRKLIKELHNEDIDALDLKYKAVLESEILAKENREEMMKLLSNLKEEDKEIFMRRYFQEQSTEDIGKQMGINREAVNNRLSRGRKKLKSIILGEEGK</sequence>
<keyword evidence="2" id="KW-0805">Transcription regulation</keyword>
<dbReference type="InterPro" id="IPR036388">
    <property type="entry name" value="WH-like_DNA-bd_sf"/>
</dbReference>
<gene>
    <name evidence="8" type="ORF">bsdE14_16100</name>
</gene>
<keyword evidence="4" id="KW-0238">DNA-binding</keyword>
<dbReference type="SUPFAM" id="SSF88946">
    <property type="entry name" value="Sigma2 domain of RNA polymerase sigma factors"/>
    <property type="match status" value="1"/>
</dbReference>
<dbReference type="RefSeq" id="WP_264849465.1">
    <property type="nucleotide sequence ID" value="NZ_BRXR01000001.1"/>
</dbReference>
<dbReference type="PRINTS" id="PR00046">
    <property type="entry name" value="SIGMA70FCT"/>
</dbReference>
<keyword evidence="3" id="KW-0731">Sigma factor</keyword>
<evidence type="ECO:0000313" key="9">
    <source>
        <dbReference type="Proteomes" id="UP001208567"/>
    </source>
</evidence>
<dbReference type="GO" id="GO:0000428">
    <property type="term" value="C:DNA-directed RNA polymerase complex"/>
    <property type="evidence" value="ECO:0007669"/>
    <property type="project" value="UniProtKB-KW"/>
</dbReference>
<dbReference type="InterPro" id="IPR013324">
    <property type="entry name" value="RNA_pol_sigma_r3/r4-like"/>
</dbReference>
<evidence type="ECO:0000256" key="3">
    <source>
        <dbReference type="ARBA" id="ARBA00023082"/>
    </source>
</evidence>
<organism evidence="8 9">
    <name type="scientific">Clostridium omnivorum</name>
    <dbReference type="NCBI Taxonomy" id="1604902"/>
    <lineage>
        <taxon>Bacteria</taxon>
        <taxon>Bacillati</taxon>
        <taxon>Bacillota</taxon>
        <taxon>Clostridia</taxon>
        <taxon>Eubacteriales</taxon>
        <taxon>Clostridiaceae</taxon>
        <taxon>Clostridium</taxon>
    </lineage>
</organism>
<dbReference type="Pfam" id="PF08281">
    <property type="entry name" value="Sigma70_r4_2"/>
    <property type="match status" value="1"/>
</dbReference>
<dbReference type="Gene3D" id="1.10.1740.10">
    <property type="match status" value="1"/>
</dbReference>
<proteinExistence type="inferred from homology"/>
<dbReference type="PANTHER" id="PTHR43133">
    <property type="entry name" value="RNA POLYMERASE ECF-TYPE SIGMA FACTO"/>
    <property type="match status" value="1"/>
</dbReference>
<evidence type="ECO:0000259" key="7">
    <source>
        <dbReference type="Pfam" id="PF08281"/>
    </source>
</evidence>
<comment type="caution">
    <text evidence="8">The sequence shown here is derived from an EMBL/GenBank/DDBJ whole genome shotgun (WGS) entry which is preliminary data.</text>
</comment>
<keyword evidence="5" id="KW-0804">Transcription</keyword>
<feature type="domain" description="RNA polymerase sigma-70 region 2" evidence="6">
    <location>
        <begin position="35"/>
        <end position="90"/>
    </location>
</feature>
<evidence type="ECO:0000256" key="5">
    <source>
        <dbReference type="ARBA" id="ARBA00023163"/>
    </source>
</evidence>
<evidence type="ECO:0000256" key="1">
    <source>
        <dbReference type="ARBA" id="ARBA00010641"/>
    </source>
</evidence>
<evidence type="ECO:0000256" key="4">
    <source>
        <dbReference type="ARBA" id="ARBA00023125"/>
    </source>
</evidence>
<dbReference type="SUPFAM" id="SSF88659">
    <property type="entry name" value="Sigma3 and sigma4 domains of RNA polymerase sigma factors"/>
    <property type="match status" value="1"/>
</dbReference>
<accession>A0ABQ5N4Z5</accession>
<comment type="similarity">
    <text evidence="1">Belongs to the sigma-70 factor family. ECF subfamily.</text>
</comment>
<dbReference type="NCBIfam" id="TIGR02937">
    <property type="entry name" value="sigma70-ECF"/>
    <property type="match status" value="1"/>
</dbReference>
<dbReference type="EMBL" id="BRXR01000001">
    <property type="protein sequence ID" value="GLC30200.1"/>
    <property type="molecule type" value="Genomic_DNA"/>
</dbReference>
<dbReference type="InterPro" id="IPR013249">
    <property type="entry name" value="RNA_pol_sigma70_r4_t2"/>
</dbReference>
<keyword evidence="9" id="KW-1185">Reference proteome</keyword>
<keyword evidence="8" id="KW-0240">DNA-directed RNA polymerase</keyword>
<evidence type="ECO:0000259" key="6">
    <source>
        <dbReference type="Pfam" id="PF04542"/>
    </source>
</evidence>
<dbReference type="InterPro" id="IPR013325">
    <property type="entry name" value="RNA_pol_sigma_r2"/>
</dbReference>
<dbReference type="InterPro" id="IPR007627">
    <property type="entry name" value="RNA_pol_sigma70_r2"/>
</dbReference>
<feature type="domain" description="RNA polymerase sigma factor 70 region 4 type 2" evidence="7">
    <location>
        <begin position="122"/>
        <end position="174"/>
    </location>
</feature>
<reference evidence="8 9" key="1">
    <citation type="journal article" date="2024" name="Int. J. Syst. Evol. Microbiol.">
        <title>Clostridium omnivorum sp. nov., isolated from anoxic soil under the treatment of reductive soil disinfestation.</title>
        <authorList>
            <person name="Ueki A."/>
            <person name="Tonouchi A."/>
            <person name="Kaku N."/>
            <person name="Honma S."/>
            <person name="Ueki K."/>
        </authorList>
    </citation>
    <scope>NUCLEOTIDE SEQUENCE [LARGE SCALE GENOMIC DNA]</scope>
    <source>
        <strain evidence="8 9">E14</strain>
    </source>
</reference>